<sequence length="289" mass="31504">MSSLDRSPTRIAVDGTGLIGPRHAEAVVHEPRAELACIVDLNPAAQAVAEKFNCPLYESVEQMLSQSVKVDGALVCTPNHTHVAVSKVLLKGGVATKQALPSLGRIIAVNGPILINLIHEIDILHHWFGPISRVLAEKTPSQRGYEAEEGAAITLRFVNGIVGTFVLSDAVVSPHNFEAGTGENPLIPRVGCDSYRIFGSEGSLSFPDMMRWMYPTKRSWNEHLQCEQVEVPEKRIPFELQIEHFVNFIRGEESPSCSGRDGLRAVGVCAAIRKSMREGLPVNIPLEGT</sequence>
<dbReference type="InterPro" id="IPR051450">
    <property type="entry name" value="Gfo/Idh/MocA_Oxidoreductases"/>
</dbReference>
<evidence type="ECO:0000259" key="1">
    <source>
        <dbReference type="Pfam" id="PF01408"/>
    </source>
</evidence>
<gene>
    <name evidence="3" type="ORF">K458DRAFT_386008</name>
</gene>
<dbReference type="AlphaFoldDB" id="A0A6G1J9V5"/>
<accession>A0A6G1J9V5</accession>
<name>A0A6G1J9V5_9PLEO</name>
<dbReference type="SUPFAM" id="SSF51735">
    <property type="entry name" value="NAD(P)-binding Rossmann-fold domains"/>
    <property type="match status" value="1"/>
</dbReference>
<reference evidence="3" key="1">
    <citation type="journal article" date="2020" name="Stud. Mycol.">
        <title>101 Dothideomycetes genomes: a test case for predicting lifestyles and emergence of pathogens.</title>
        <authorList>
            <person name="Haridas S."/>
            <person name="Albert R."/>
            <person name="Binder M."/>
            <person name="Bloem J."/>
            <person name="Labutti K."/>
            <person name="Salamov A."/>
            <person name="Andreopoulos B."/>
            <person name="Baker S."/>
            <person name="Barry K."/>
            <person name="Bills G."/>
            <person name="Bluhm B."/>
            <person name="Cannon C."/>
            <person name="Castanera R."/>
            <person name="Culley D."/>
            <person name="Daum C."/>
            <person name="Ezra D."/>
            <person name="Gonzalez J."/>
            <person name="Henrissat B."/>
            <person name="Kuo A."/>
            <person name="Liang C."/>
            <person name="Lipzen A."/>
            <person name="Lutzoni F."/>
            <person name="Magnuson J."/>
            <person name="Mondo S."/>
            <person name="Nolan M."/>
            <person name="Ohm R."/>
            <person name="Pangilinan J."/>
            <person name="Park H.-J."/>
            <person name="Ramirez L."/>
            <person name="Alfaro M."/>
            <person name="Sun H."/>
            <person name="Tritt A."/>
            <person name="Yoshinaga Y."/>
            <person name="Zwiers L.-H."/>
            <person name="Turgeon B."/>
            <person name="Goodwin S."/>
            <person name="Spatafora J."/>
            <person name="Crous P."/>
            <person name="Grigoriev I."/>
        </authorList>
    </citation>
    <scope>NUCLEOTIDE SEQUENCE</scope>
    <source>
        <strain evidence="3">CBS 122367</strain>
    </source>
</reference>
<dbReference type="Pfam" id="PF01408">
    <property type="entry name" value="GFO_IDH_MocA"/>
    <property type="match status" value="1"/>
</dbReference>
<dbReference type="InterPro" id="IPR000683">
    <property type="entry name" value="Gfo/Idh/MocA-like_OxRdtase_N"/>
</dbReference>
<evidence type="ECO:0000313" key="3">
    <source>
        <dbReference type="EMBL" id="KAF2687188.1"/>
    </source>
</evidence>
<feature type="domain" description="Gfo/Idh/MocA-like oxidoreductase N-terminal" evidence="1">
    <location>
        <begin position="10"/>
        <end position="94"/>
    </location>
</feature>
<dbReference type="InterPro" id="IPR004104">
    <property type="entry name" value="Gfo/Idh/MocA-like_OxRdtase_C"/>
</dbReference>
<proteinExistence type="predicted"/>
<feature type="domain" description="Gfo/Idh/MocA-like oxidoreductase C-terminal" evidence="2">
    <location>
        <begin position="111"/>
        <end position="284"/>
    </location>
</feature>
<evidence type="ECO:0000313" key="4">
    <source>
        <dbReference type="Proteomes" id="UP000799291"/>
    </source>
</evidence>
<dbReference type="Gene3D" id="3.40.50.720">
    <property type="entry name" value="NAD(P)-binding Rossmann-like Domain"/>
    <property type="match status" value="1"/>
</dbReference>
<dbReference type="SUPFAM" id="SSF55347">
    <property type="entry name" value="Glyceraldehyde-3-phosphate dehydrogenase-like, C-terminal domain"/>
    <property type="match status" value="1"/>
</dbReference>
<dbReference type="OrthoDB" id="446809at2759"/>
<dbReference type="EMBL" id="MU005575">
    <property type="protein sequence ID" value="KAF2687188.1"/>
    <property type="molecule type" value="Genomic_DNA"/>
</dbReference>
<dbReference type="GO" id="GO:0000166">
    <property type="term" value="F:nucleotide binding"/>
    <property type="evidence" value="ECO:0007669"/>
    <property type="project" value="InterPro"/>
</dbReference>
<dbReference type="Gene3D" id="3.30.360.10">
    <property type="entry name" value="Dihydrodipicolinate Reductase, domain 2"/>
    <property type="match status" value="1"/>
</dbReference>
<dbReference type="PANTHER" id="PTHR43377">
    <property type="entry name" value="BILIVERDIN REDUCTASE A"/>
    <property type="match status" value="1"/>
</dbReference>
<evidence type="ECO:0000259" key="2">
    <source>
        <dbReference type="Pfam" id="PF02894"/>
    </source>
</evidence>
<organism evidence="3 4">
    <name type="scientific">Lentithecium fluviatile CBS 122367</name>
    <dbReference type="NCBI Taxonomy" id="1168545"/>
    <lineage>
        <taxon>Eukaryota</taxon>
        <taxon>Fungi</taxon>
        <taxon>Dikarya</taxon>
        <taxon>Ascomycota</taxon>
        <taxon>Pezizomycotina</taxon>
        <taxon>Dothideomycetes</taxon>
        <taxon>Pleosporomycetidae</taxon>
        <taxon>Pleosporales</taxon>
        <taxon>Massarineae</taxon>
        <taxon>Lentitheciaceae</taxon>
        <taxon>Lentithecium</taxon>
    </lineage>
</organism>
<dbReference type="Proteomes" id="UP000799291">
    <property type="component" value="Unassembled WGS sequence"/>
</dbReference>
<protein>
    <submittedName>
        <fullName evidence="3">NAD(P)-binding protein</fullName>
    </submittedName>
</protein>
<dbReference type="PANTHER" id="PTHR43377:SF1">
    <property type="entry name" value="BILIVERDIN REDUCTASE A"/>
    <property type="match status" value="1"/>
</dbReference>
<dbReference type="Pfam" id="PF02894">
    <property type="entry name" value="GFO_IDH_MocA_C"/>
    <property type="match status" value="1"/>
</dbReference>
<keyword evidence="4" id="KW-1185">Reference proteome</keyword>
<dbReference type="InterPro" id="IPR036291">
    <property type="entry name" value="NAD(P)-bd_dom_sf"/>
</dbReference>